<evidence type="ECO:0000313" key="14">
    <source>
        <dbReference type="EMBL" id="MFD2617066.1"/>
    </source>
</evidence>
<dbReference type="Gene3D" id="3.30.465.10">
    <property type="match status" value="1"/>
</dbReference>
<dbReference type="InterPro" id="IPR002550">
    <property type="entry name" value="CNNM"/>
</dbReference>
<name>A0ABW5PQD0_9BACI</name>
<dbReference type="RefSeq" id="WP_246092663.1">
    <property type="nucleotide sequence ID" value="NZ_JBHUMR010000008.1"/>
</dbReference>
<feature type="transmembrane region" description="Helical" evidence="11">
    <location>
        <begin position="102"/>
        <end position="123"/>
    </location>
</feature>
<feature type="domain" description="CBS" evidence="12">
    <location>
        <begin position="221"/>
        <end position="282"/>
    </location>
</feature>
<evidence type="ECO:0000256" key="1">
    <source>
        <dbReference type="ARBA" id="ARBA00004651"/>
    </source>
</evidence>
<dbReference type="PANTHER" id="PTHR43099">
    <property type="entry name" value="UPF0053 PROTEIN YRKA"/>
    <property type="match status" value="1"/>
</dbReference>
<keyword evidence="7 9" id="KW-0129">CBS domain</keyword>
<dbReference type="Pfam" id="PF01595">
    <property type="entry name" value="CNNM"/>
    <property type="match status" value="1"/>
</dbReference>
<dbReference type="InterPro" id="IPR005170">
    <property type="entry name" value="Transptr-assoc_dom"/>
</dbReference>
<feature type="transmembrane region" description="Helical" evidence="11">
    <location>
        <begin position="58"/>
        <end position="78"/>
    </location>
</feature>
<keyword evidence="3" id="KW-1003">Cell membrane</keyword>
<keyword evidence="5" id="KW-0677">Repeat</keyword>
<evidence type="ECO:0000256" key="3">
    <source>
        <dbReference type="ARBA" id="ARBA00022475"/>
    </source>
</evidence>
<feature type="domain" description="CBS" evidence="12">
    <location>
        <begin position="285"/>
        <end position="342"/>
    </location>
</feature>
<reference evidence="15" key="1">
    <citation type="journal article" date="2019" name="Int. J. Syst. Evol. Microbiol.">
        <title>The Global Catalogue of Microorganisms (GCM) 10K type strain sequencing project: providing services to taxonomists for standard genome sequencing and annotation.</title>
        <authorList>
            <consortium name="The Broad Institute Genomics Platform"/>
            <consortium name="The Broad Institute Genome Sequencing Center for Infectious Disease"/>
            <person name="Wu L."/>
            <person name="Ma J."/>
        </authorList>
    </citation>
    <scope>NUCLEOTIDE SEQUENCE [LARGE SCALE GENOMIC DNA]</scope>
    <source>
        <strain evidence="15">TISTR 2241</strain>
    </source>
</reference>
<dbReference type="SMART" id="SM01091">
    <property type="entry name" value="CorC_HlyC"/>
    <property type="match status" value="1"/>
</dbReference>
<dbReference type="SMART" id="SM00116">
    <property type="entry name" value="CBS"/>
    <property type="match status" value="2"/>
</dbReference>
<dbReference type="CDD" id="cd04590">
    <property type="entry name" value="CBS_pair_CorC_HlyC_assoc"/>
    <property type="match status" value="1"/>
</dbReference>
<dbReference type="EMBL" id="JBHUMR010000008">
    <property type="protein sequence ID" value="MFD2617066.1"/>
    <property type="molecule type" value="Genomic_DNA"/>
</dbReference>
<evidence type="ECO:0000256" key="7">
    <source>
        <dbReference type="ARBA" id="ARBA00023122"/>
    </source>
</evidence>
<organism evidence="14 15">
    <name type="scientific">Terrilactibacillus laevilacticus</name>
    <dbReference type="NCBI Taxonomy" id="1380157"/>
    <lineage>
        <taxon>Bacteria</taxon>
        <taxon>Bacillati</taxon>
        <taxon>Bacillota</taxon>
        <taxon>Bacilli</taxon>
        <taxon>Bacillales</taxon>
        <taxon>Bacillaceae</taxon>
        <taxon>Terrilactibacillus</taxon>
    </lineage>
</organism>
<evidence type="ECO:0000256" key="10">
    <source>
        <dbReference type="PROSITE-ProRule" id="PRU01193"/>
    </source>
</evidence>
<comment type="similarity">
    <text evidence="2">Belongs to the UPF0053 family.</text>
</comment>
<evidence type="ECO:0000313" key="15">
    <source>
        <dbReference type="Proteomes" id="UP001597458"/>
    </source>
</evidence>
<evidence type="ECO:0000256" key="4">
    <source>
        <dbReference type="ARBA" id="ARBA00022692"/>
    </source>
</evidence>
<keyword evidence="6 10" id="KW-1133">Transmembrane helix</keyword>
<evidence type="ECO:0000256" key="5">
    <source>
        <dbReference type="ARBA" id="ARBA00022737"/>
    </source>
</evidence>
<dbReference type="Pfam" id="PF00571">
    <property type="entry name" value="CBS"/>
    <property type="match status" value="2"/>
</dbReference>
<evidence type="ECO:0000256" key="11">
    <source>
        <dbReference type="SAM" id="Phobius"/>
    </source>
</evidence>
<dbReference type="InterPro" id="IPR046342">
    <property type="entry name" value="CBS_dom_sf"/>
</dbReference>
<sequence>MDDIVGILIILLLILLTAFFVAAEFAIVKVRLTRLEEMASEGNKRAKAAKKITEHLDAYLSTTQLGITITALIIGWVGEPAFSKLFDPALGMIGIDRSINESISAVISFIIITYINVVFGELAPKSIAIQQAEKITLLIAYPLIWFNRLMFPFIWLLNKTSNSITRLFGISPDANKEAALSEEELKLILSNSYKGGEINQLELQYLNRIFDFDERTSREIMVPRTEIVCLYKDHSLEENLEILRQEKFTRFPVVDGDKDTILGMINIKDLFDDYLIGNIQPLDQYIRPIISVIETTPIRELLTKMQRLGIHMAMLTDEYGGTAGLVTVEDIIEEIVGDIRDEFDEHEEPMVQYATPNHLIVDGKVLISEINHILDLDINNDDLDTIGGWLLSKNNDAKVGNIIYLGDYAFVVQEVDHHHIKKITIRPKQALKAQ</sequence>
<dbReference type="InterPro" id="IPR044751">
    <property type="entry name" value="Ion_transp-like_CBS"/>
</dbReference>
<dbReference type="InterPro" id="IPR016169">
    <property type="entry name" value="FAD-bd_PCMH_sub2"/>
</dbReference>
<evidence type="ECO:0000256" key="2">
    <source>
        <dbReference type="ARBA" id="ARBA00006337"/>
    </source>
</evidence>
<keyword evidence="8 10" id="KW-0472">Membrane</keyword>
<dbReference type="SUPFAM" id="SSF54631">
    <property type="entry name" value="CBS-domain pair"/>
    <property type="match status" value="1"/>
</dbReference>
<comment type="caution">
    <text evidence="14">The sequence shown here is derived from an EMBL/GenBank/DDBJ whole genome shotgun (WGS) entry which is preliminary data.</text>
</comment>
<dbReference type="PROSITE" id="PS51846">
    <property type="entry name" value="CNNM"/>
    <property type="match status" value="1"/>
</dbReference>
<keyword evidence="4 10" id="KW-0812">Transmembrane</keyword>
<evidence type="ECO:0000259" key="13">
    <source>
        <dbReference type="PROSITE" id="PS51846"/>
    </source>
</evidence>
<dbReference type="InterPro" id="IPR000644">
    <property type="entry name" value="CBS_dom"/>
</dbReference>
<comment type="subcellular location">
    <subcellularLocation>
        <location evidence="1">Cell membrane</location>
        <topology evidence="1">Multi-pass membrane protein</topology>
    </subcellularLocation>
</comment>
<dbReference type="Proteomes" id="UP001597458">
    <property type="component" value="Unassembled WGS sequence"/>
</dbReference>
<keyword evidence="15" id="KW-1185">Reference proteome</keyword>
<dbReference type="InterPro" id="IPR051676">
    <property type="entry name" value="UPF0053_domain"/>
</dbReference>
<gene>
    <name evidence="14" type="ORF">ACFSTF_07040</name>
</gene>
<evidence type="ECO:0000256" key="9">
    <source>
        <dbReference type="PROSITE-ProRule" id="PRU00703"/>
    </source>
</evidence>
<dbReference type="SUPFAM" id="SSF56176">
    <property type="entry name" value="FAD-binding/transporter-associated domain-like"/>
    <property type="match status" value="1"/>
</dbReference>
<proteinExistence type="inferred from homology"/>
<evidence type="ECO:0000256" key="8">
    <source>
        <dbReference type="ARBA" id="ARBA00023136"/>
    </source>
</evidence>
<feature type="transmembrane region" description="Helical" evidence="11">
    <location>
        <begin position="6"/>
        <end position="28"/>
    </location>
</feature>
<accession>A0ABW5PQD0</accession>
<dbReference type="Pfam" id="PF03471">
    <property type="entry name" value="CorC_HlyC"/>
    <property type="match status" value="1"/>
</dbReference>
<feature type="domain" description="CNNM transmembrane" evidence="13">
    <location>
        <begin position="1"/>
        <end position="202"/>
    </location>
</feature>
<dbReference type="InterPro" id="IPR036318">
    <property type="entry name" value="FAD-bd_PCMH-like_sf"/>
</dbReference>
<evidence type="ECO:0000256" key="6">
    <source>
        <dbReference type="ARBA" id="ARBA00022989"/>
    </source>
</evidence>
<evidence type="ECO:0000259" key="12">
    <source>
        <dbReference type="PROSITE" id="PS51371"/>
    </source>
</evidence>
<feature type="transmembrane region" description="Helical" evidence="11">
    <location>
        <begin position="135"/>
        <end position="157"/>
    </location>
</feature>
<protein>
    <submittedName>
        <fullName evidence="14">Hemolysin family protein</fullName>
    </submittedName>
</protein>
<dbReference type="PANTHER" id="PTHR43099:SF2">
    <property type="entry name" value="UPF0053 PROTEIN YRKA"/>
    <property type="match status" value="1"/>
</dbReference>
<dbReference type="Gene3D" id="3.10.580.10">
    <property type="entry name" value="CBS-domain"/>
    <property type="match status" value="1"/>
</dbReference>
<dbReference type="PROSITE" id="PS51371">
    <property type="entry name" value="CBS"/>
    <property type="match status" value="2"/>
</dbReference>